<dbReference type="AlphaFoldDB" id="A0A839QNN8"/>
<dbReference type="PANTHER" id="PTHR30024">
    <property type="entry name" value="ALIPHATIC SULFONATES-BINDING PROTEIN-RELATED"/>
    <property type="match status" value="1"/>
</dbReference>
<feature type="chain" id="PRO_5038962407" evidence="4">
    <location>
        <begin position="30"/>
        <end position="331"/>
    </location>
</feature>
<dbReference type="EMBL" id="JACHVS010000001">
    <property type="protein sequence ID" value="MBB2994822.1"/>
    <property type="molecule type" value="Genomic_DNA"/>
</dbReference>
<evidence type="ECO:0000256" key="1">
    <source>
        <dbReference type="ARBA" id="ARBA00004418"/>
    </source>
</evidence>
<sequence>MNRSKASILGRRTFMGIAAVAFTSLSLTACSPSVPGASAGSDSGMEKITIGLLPITDVAPIYLGIQQGFFKEENLDPTIQLAQGGAAIIPAVVSGEYQFGYSNVVSLMVAHGKGIPIQVTSNGSTSTNLAGKDTTEVAALPASGISTMADLKGKTVALNALNNFGDITMRASLEKAGVDPSTVKFVEIPYPNMPAQLAAGEIDAAWTTEPFRTQILSEGGEIVGSPMTDMAENFDAAYYFTSKKTATENPELVKRYNAAVEKSFDYATKNPDAVRTIIQDYAGLSPDIAAKVELSQWPMAPNEVGLQKLADAAQKYGVLSQAPDFDGFFGR</sequence>
<proteinExistence type="inferred from homology"/>
<dbReference type="InterPro" id="IPR015168">
    <property type="entry name" value="SsuA/THI5"/>
</dbReference>
<feature type="domain" description="SsuA/THI5-like" evidence="5">
    <location>
        <begin position="56"/>
        <end position="273"/>
    </location>
</feature>
<gene>
    <name evidence="6" type="ORF">E9229_001013</name>
</gene>
<evidence type="ECO:0000313" key="7">
    <source>
        <dbReference type="Proteomes" id="UP000523000"/>
    </source>
</evidence>
<dbReference type="SUPFAM" id="SSF53850">
    <property type="entry name" value="Periplasmic binding protein-like II"/>
    <property type="match status" value="1"/>
</dbReference>
<comment type="caution">
    <text evidence="6">The sequence shown here is derived from an EMBL/GenBank/DDBJ whole genome shotgun (WGS) entry which is preliminary data.</text>
</comment>
<evidence type="ECO:0000256" key="4">
    <source>
        <dbReference type="SAM" id="SignalP"/>
    </source>
</evidence>
<dbReference type="Gene3D" id="3.40.190.10">
    <property type="entry name" value="Periplasmic binding protein-like II"/>
    <property type="match status" value="2"/>
</dbReference>
<evidence type="ECO:0000259" key="5">
    <source>
        <dbReference type="Pfam" id="PF09084"/>
    </source>
</evidence>
<comment type="subcellular location">
    <subcellularLocation>
        <location evidence="1">Periplasm</location>
    </subcellularLocation>
</comment>
<dbReference type="PROSITE" id="PS51257">
    <property type="entry name" value="PROKAR_LIPOPROTEIN"/>
    <property type="match status" value="1"/>
</dbReference>
<dbReference type="Proteomes" id="UP000523000">
    <property type="component" value="Unassembled WGS sequence"/>
</dbReference>
<dbReference type="RefSeq" id="WP_183510153.1">
    <property type="nucleotide sequence ID" value="NZ_JACHVS010000001.1"/>
</dbReference>
<organism evidence="6 7">
    <name type="scientific">Paeniglutamicibacter cryotolerans</name>
    <dbReference type="NCBI Taxonomy" id="670079"/>
    <lineage>
        <taxon>Bacteria</taxon>
        <taxon>Bacillati</taxon>
        <taxon>Actinomycetota</taxon>
        <taxon>Actinomycetes</taxon>
        <taxon>Micrococcales</taxon>
        <taxon>Micrococcaceae</taxon>
        <taxon>Paeniglutamicibacter</taxon>
    </lineage>
</organism>
<name>A0A839QNN8_9MICC</name>
<protein>
    <submittedName>
        <fullName evidence="6">NitT/TauT family transport system substrate-binding protein</fullName>
    </submittedName>
</protein>
<feature type="signal peptide" evidence="4">
    <location>
        <begin position="1"/>
        <end position="29"/>
    </location>
</feature>
<evidence type="ECO:0000256" key="2">
    <source>
        <dbReference type="ARBA" id="ARBA00010742"/>
    </source>
</evidence>
<keyword evidence="3 4" id="KW-0732">Signal</keyword>
<reference evidence="6 7" key="1">
    <citation type="submission" date="2020-08" db="EMBL/GenBank/DDBJ databases">
        <title>Sequencing the genomes of 1000 actinobacteria strains.</title>
        <authorList>
            <person name="Klenk H.-P."/>
        </authorList>
    </citation>
    <scope>NUCLEOTIDE SEQUENCE [LARGE SCALE GENOMIC DNA]</scope>
    <source>
        <strain evidence="6 7">DSM 22826</strain>
    </source>
</reference>
<evidence type="ECO:0000256" key="3">
    <source>
        <dbReference type="ARBA" id="ARBA00022729"/>
    </source>
</evidence>
<dbReference type="PROSITE" id="PS51318">
    <property type="entry name" value="TAT"/>
    <property type="match status" value="1"/>
</dbReference>
<keyword evidence="7" id="KW-1185">Reference proteome</keyword>
<dbReference type="GO" id="GO:0042597">
    <property type="term" value="C:periplasmic space"/>
    <property type="evidence" value="ECO:0007669"/>
    <property type="project" value="UniProtKB-SubCell"/>
</dbReference>
<accession>A0A839QNN8</accession>
<dbReference type="PANTHER" id="PTHR30024:SF47">
    <property type="entry name" value="TAURINE-BINDING PERIPLASMIC PROTEIN"/>
    <property type="match status" value="1"/>
</dbReference>
<dbReference type="InterPro" id="IPR006311">
    <property type="entry name" value="TAT_signal"/>
</dbReference>
<evidence type="ECO:0000313" key="6">
    <source>
        <dbReference type="EMBL" id="MBB2994822.1"/>
    </source>
</evidence>
<dbReference type="Pfam" id="PF09084">
    <property type="entry name" value="NMT1"/>
    <property type="match status" value="1"/>
</dbReference>
<comment type="similarity">
    <text evidence="2">Belongs to the bacterial solute-binding protein SsuA/TauA family.</text>
</comment>